<dbReference type="SMART" id="SM00220">
    <property type="entry name" value="S_TKc"/>
    <property type="match status" value="1"/>
</dbReference>
<evidence type="ECO:0000313" key="14">
    <source>
        <dbReference type="EMBL" id="KAI9633904.1"/>
    </source>
</evidence>
<keyword evidence="5" id="KW-0418">Kinase</keyword>
<dbReference type="Proteomes" id="UP001164286">
    <property type="component" value="Unassembled WGS sequence"/>
</dbReference>
<feature type="binding site" evidence="10">
    <location>
        <position position="80"/>
    </location>
    <ligand>
        <name>ATP</name>
        <dbReference type="ChEBI" id="CHEBI:30616"/>
    </ligand>
</feature>
<dbReference type="Gene3D" id="1.10.510.10">
    <property type="entry name" value="Transferase(Phosphotransferase) domain 1"/>
    <property type="match status" value="1"/>
</dbReference>
<dbReference type="Gene3D" id="3.30.200.20">
    <property type="entry name" value="Phosphorylase Kinase, domain 1"/>
    <property type="match status" value="1"/>
</dbReference>
<accession>A0AA38H732</accession>
<dbReference type="GO" id="GO:0030332">
    <property type="term" value="F:cyclin binding"/>
    <property type="evidence" value="ECO:0007669"/>
    <property type="project" value="TreeGrafter"/>
</dbReference>
<evidence type="ECO:0000313" key="15">
    <source>
        <dbReference type="Proteomes" id="UP001164286"/>
    </source>
</evidence>
<dbReference type="InterPro" id="IPR000719">
    <property type="entry name" value="Prot_kinase_dom"/>
</dbReference>
<evidence type="ECO:0000256" key="11">
    <source>
        <dbReference type="RuleBase" id="RU000304"/>
    </source>
</evidence>
<gene>
    <name evidence="14" type="ORF">MKK02DRAFT_17996</name>
</gene>
<keyword evidence="15" id="KW-1185">Reference proteome</keyword>
<dbReference type="PROSITE" id="PS00107">
    <property type="entry name" value="PROTEIN_KINASE_ATP"/>
    <property type="match status" value="1"/>
</dbReference>
<evidence type="ECO:0000256" key="5">
    <source>
        <dbReference type="ARBA" id="ARBA00022777"/>
    </source>
</evidence>
<reference evidence="14" key="1">
    <citation type="journal article" date="2022" name="G3 (Bethesda)">
        <title>High quality genome of the basidiomycete yeast Dioszegia hungarica PDD-24b-2 isolated from cloud water.</title>
        <authorList>
            <person name="Jarrige D."/>
            <person name="Haridas S."/>
            <person name="Bleykasten-Grosshans C."/>
            <person name="Joly M."/>
            <person name="Nadalig T."/>
            <person name="Sancelme M."/>
            <person name="Vuilleumier S."/>
            <person name="Grigoriev I.V."/>
            <person name="Amato P."/>
            <person name="Bringel F."/>
        </authorList>
    </citation>
    <scope>NUCLEOTIDE SEQUENCE</scope>
    <source>
        <strain evidence="14">PDD-24b-2</strain>
    </source>
</reference>
<dbReference type="CDD" id="cd07840">
    <property type="entry name" value="STKc_CDK9_like"/>
    <property type="match status" value="1"/>
</dbReference>
<name>A0AA38H732_9TREE</name>
<proteinExistence type="inferred from homology"/>
<dbReference type="InterPro" id="IPR017441">
    <property type="entry name" value="Protein_kinase_ATP_BS"/>
</dbReference>
<protein>
    <submittedName>
        <fullName evidence="14">Pkinase-domain-containing protein</fullName>
    </submittedName>
</protein>
<evidence type="ECO:0000256" key="10">
    <source>
        <dbReference type="PROSITE-ProRule" id="PRU10141"/>
    </source>
</evidence>
<dbReference type="FunFam" id="3.30.200.20:FF:000375">
    <property type="entry name" value="Cell division related protein kinase 2"/>
    <property type="match status" value="1"/>
</dbReference>
<dbReference type="GO" id="GO:0005524">
    <property type="term" value="F:ATP binding"/>
    <property type="evidence" value="ECO:0007669"/>
    <property type="project" value="UniProtKB-UniRule"/>
</dbReference>
<dbReference type="RefSeq" id="XP_052943681.1">
    <property type="nucleotide sequence ID" value="XM_053085878.1"/>
</dbReference>
<comment type="catalytic activity">
    <reaction evidence="7">
        <text>L-threonyl-[protein] + ATP = O-phospho-L-threonyl-[protein] + ADP + H(+)</text>
        <dbReference type="Rhea" id="RHEA:46608"/>
        <dbReference type="Rhea" id="RHEA-COMP:11060"/>
        <dbReference type="Rhea" id="RHEA-COMP:11605"/>
        <dbReference type="ChEBI" id="CHEBI:15378"/>
        <dbReference type="ChEBI" id="CHEBI:30013"/>
        <dbReference type="ChEBI" id="CHEBI:30616"/>
        <dbReference type="ChEBI" id="CHEBI:61977"/>
        <dbReference type="ChEBI" id="CHEBI:456216"/>
        <dbReference type="EC" id="2.7.11.22"/>
    </reaction>
</comment>
<dbReference type="GO" id="GO:0008353">
    <property type="term" value="F:RNA polymerase II CTD heptapeptide repeat kinase activity"/>
    <property type="evidence" value="ECO:0007669"/>
    <property type="project" value="UniProtKB-EC"/>
</dbReference>
<dbReference type="SUPFAM" id="SSF56112">
    <property type="entry name" value="Protein kinase-like (PK-like)"/>
    <property type="match status" value="1"/>
</dbReference>
<dbReference type="EMBL" id="JAKWFO010000008">
    <property type="protein sequence ID" value="KAI9633904.1"/>
    <property type="molecule type" value="Genomic_DNA"/>
</dbReference>
<evidence type="ECO:0000256" key="9">
    <source>
        <dbReference type="ARBA" id="ARBA00049280"/>
    </source>
</evidence>
<feature type="compositionally biased region" description="Basic and acidic residues" evidence="12">
    <location>
        <begin position="338"/>
        <end position="361"/>
    </location>
</feature>
<comment type="similarity">
    <text evidence="1">Belongs to the protein kinase superfamily. CMGC Ser/Thr protein kinase family. CDC2/CDKX subfamily.</text>
</comment>
<dbReference type="GeneID" id="77725079"/>
<keyword evidence="2 11" id="KW-0723">Serine/threonine-protein kinase</keyword>
<evidence type="ECO:0000256" key="8">
    <source>
        <dbReference type="ARBA" id="ARBA00048367"/>
    </source>
</evidence>
<comment type="catalytic activity">
    <reaction evidence="8">
        <text>L-seryl-[protein] + ATP = O-phospho-L-seryl-[protein] + ADP + H(+)</text>
        <dbReference type="Rhea" id="RHEA:17989"/>
        <dbReference type="Rhea" id="RHEA-COMP:9863"/>
        <dbReference type="Rhea" id="RHEA-COMP:11604"/>
        <dbReference type="ChEBI" id="CHEBI:15378"/>
        <dbReference type="ChEBI" id="CHEBI:29999"/>
        <dbReference type="ChEBI" id="CHEBI:30616"/>
        <dbReference type="ChEBI" id="CHEBI:83421"/>
        <dbReference type="ChEBI" id="CHEBI:456216"/>
        <dbReference type="EC" id="2.7.11.22"/>
    </reaction>
</comment>
<evidence type="ECO:0000256" key="12">
    <source>
        <dbReference type="SAM" id="MobiDB-lite"/>
    </source>
</evidence>
<evidence type="ECO:0000259" key="13">
    <source>
        <dbReference type="PROSITE" id="PS50011"/>
    </source>
</evidence>
<dbReference type="PROSITE" id="PS50011">
    <property type="entry name" value="PROTEIN_KINASE_DOM"/>
    <property type="match status" value="1"/>
</dbReference>
<evidence type="ECO:0000256" key="1">
    <source>
        <dbReference type="ARBA" id="ARBA00006485"/>
    </source>
</evidence>
<dbReference type="InterPro" id="IPR050108">
    <property type="entry name" value="CDK"/>
</dbReference>
<evidence type="ECO:0000256" key="4">
    <source>
        <dbReference type="ARBA" id="ARBA00022741"/>
    </source>
</evidence>
<sequence length="376" mass="42199">MQSLLAERNSIPRRSASPIAPVKHVAIPASPPPAPPPVVEVRPTLPPGEVYERLACVGEGTYGKVYKARNAEDGSVVAMKRIRMEGEKDGFPVTAMREIKLLQGLKHENVIGLVEMMVSKGFVYMIFEYMEHDLTGLLAKPDLTLSPAQKKSLNYQMLDGLAYLHAHSILHRDLKGSNILLDGRGTLKLADFGLARFYSKRRKDDYTNRVITLWYRGPELLLGETVYGPEVDIWSAGCIMLELSTGKPIFQGRDEIHQLETIYEIFGTPSLSAWPTMVELPWYELVRPKSTLPNRFREGFRGKYLTDAGLDLAEQLLAYDPAKRVSAADALKSRYFTEEEPGMEKPDLGEHGEWHEMDAKATRRKKREAAGESAGR</sequence>
<dbReference type="Pfam" id="PF00069">
    <property type="entry name" value="Pkinase"/>
    <property type="match status" value="1"/>
</dbReference>
<dbReference type="PANTHER" id="PTHR24056:SF546">
    <property type="entry name" value="CYCLIN-DEPENDENT KINASE 12"/>
    <property type="match status" value="1"/>
</dbReference>
<evidence type="ECO:0000256" key="7">
    <source>
        <dbReference type="ARBA" id="ARBA00047811"/>
    </source>
</evidence>
<dbReference type="GO" id="GO:0008024">
    <property type="term" value="C:cyclin/CDK positive transcription elongation factor complex"/>
    <property type="evidence" value="ECO:0007669"/>
    <property type="project" value="TreeGrafter"/>
</dbReference>
<dbReference type="InterPro" id="IPR011009">
    <property type="entry name" value="Kinase-like_dom_sf"/>
</dbReference>
<keyword evidence="6 10" id="KW-0067">ATP-binding</keyword>
<dbReference type="PANTHER" id="PTHR24056">
    <property type="entry name" value="CELL DIVISION PROTEIN KINASE"/>
    <property type="match status" value="1"/>
</dbReference>
<feature type="region of interest" description="Disordered" evidence="12">
    <location>
        <begin position="338"/>
        <end position="376"/>
    </location>
</feature>
<keyword evidence="4 10" id="KW-0547">Nucleotide-binding</keyword>
<dbReference type="InterPro" id="IPR008271">
    <property type="entry name" value="Ser/Thr_kinase_AS"/>
</dbReference>
<dbReference type="PROSITE" id="PS00108">
    <property type="entry name" value="PROTEIN_KINASE_ST"/>
    <property type="match status" value="1"/>
</dbReference>
<dbReference type="GO" id="GO:0032968">
    <property type="term" value="P:positive regulation of transcription elongation by RNA polymerase II"/>
    <property type="evidence" value="ECO:0007669"/>
    <property type="project" value="TreeGrafter"/>
</dbReference>
<dbReference type="AlphaFoldDB" id="A0AA38H732"/>
<feature type="domain" description="Protein kinase" evidence="13">
    <location>
        <begin position="51"/>
        <end position="336"/>
    </location>
</feature>
<comment type="caution">
    <text evidence="14">The sequence shown here is derived from an EMBL/GenBank/DDBJ whole genome shotgun (WGS) entry which is preliminary data.</text>
</comment>
<comment type="catalytic activity">
    <reaction evidence="9">
        <text>[DNA-directed RNA polymerase] + ATP = phospho-[DNA-directed RNA polymerase] + ADP + H(+)</text>
        <dbReference type="Rhea" id="RHEA:10216"/>
        <dbReference type="Rhea" id="RHEA-COMP:11321"/>
        <dbReference type="Rhea" id="RHEA-COMP:11322"/>
        <dbReference type="ChEBI" id="CHEBI:15378"/>
        <dbReference type="ChEBI" id="CHEBI:30616"/>
        <dbReference type="ChEBI" id="CHEBI:43176"/>
        <dbReference type="ChEBI" id="CHEBI:68546"/>
        <dbReference type="ChEBI" id="CHEBI:456216"/>
        <dbReference type="EC" id="2.7.11.23"/>
    </reaction>
</comment>
<keyword evidence="3" id="KW-0808">Transferase</keyword>
<organism evidence="14 15">
    <name type="scientific">Dioszegia hungarica</name>
    <dbReference type="NCBI Taxonomy" id="4972"/>
    <lineage>
        <taxon>Eukaryota</taxon>
        <taxon>Fungi</taxon>
        <taxon>Dikarya</taxon>
        <taxon>Basidiomycota</taxon>
        <taxon>Agaricomycotina</taxon>
        <taxon>Tremellomycetes</taxon>
        <taxon>Tremellales</taxon>
        <taxon>Bulleribasidiaceae</taxon>
        <taxon>Dioszegia</taxon>
    </lineage>
</organism>
<evidence type="ECO:0000256" key="2">
    <source>
        <dbReference type="ARBA" id="ARBA00022527"/>
    </source>
</evidence>
<evidence type="ECO:0000256" key="3">
    <source>
        <dbReference type="ARBA" id="ARBA00022679"/>
    </source>
</evidence>
<dbReference type="FunFam" id="1.10.510.10:FF:000415">
    <property type="entry name" value="CMGC/CDK/CRK7 protein kinase, variant"/>
    <property type="match status" value="1"/>
</dbReference>
<evidence type="ECO:0000256" key="6">
    <source>
        <dbReference type="ARBA" id="ARBA00022840"/>
    </source>
</evidence>
<dbReference type="GO" id="GO:0004693">
    <property type="term" value="F:cyclin-dependent protein serine/threonine kinase activity"/>
    <property type="evidence" value="ECO:0007669"/>
    <property type="project" value="UniProtKB-EC"/>
</dbReference>